<feature type="non-terminal residue" evidence="1">
    <location>
        <position position="1"/>
    </location>
</feature>
<gene>
    <name evidence="1" type="ORF">S01H4_11368</name>
</gene>
<name>X1A395_9ZZZZ</name>
<protein>
    <submittedName>
        <fullName evidence="1">Uncharacterized protein</fullName>
    </submittedName>
</protein>
<dbReference type="AlphaFoldDB" id="X1A395"/>
<proteinExistence type="predicted"/>
<organism evidence="1">
    <name type="scientific">marine sediment metagenome</name>
    <dbReference type="NCBI Taxonomy" id="412755"/>
    <lineage>
        <taxon>unclassified sequences</taxon>
        <taxon>metagenomes</taxon>
        <taxon>ecological metagenomes</taxon>
    </lineage>
</organism>
<sequence length="288" mass="32520">IPAEFVDEMSFIVKNKGAYELRISITLIDFESELISLNPTDNIAIEWGARLKLRALFNVTKAIGFEELLGPKNADLMLYQILLGGTPISSGEILSEENKEGRHSTFIETTGLESDTSYLIRISAQKSGYTIPSDLILQLNIFRNSLELNQSENDDSAISAHWSEPANMSLKSYGENSESFTVKNAIYQDIDHEFSFSVPDIQTNWNLSGILFNIYDISWNTDVSNINITIEDPYGGFHMFHRDNHSGWDFDQGMWEGIYLNLDKDKITNDSNFDFIIGGSFDTPVDII</sequence>
<accession>X1A395</accession>
<reference evidence="1" key="1">
    <citation type="journal article" date="2014" name="Front. Microbiol.">
        <title>High frequency of phylogenetically diverse reductive dehalogenase-homologous genes in deep subseafloor sedimentary metagenomes.</title>
        <authorList>
            <person name="Kawai M."/>
            <person name="Futagami T."/>
            <person name="Toyoda A."/>
            <person name="Takaki Y."/>
            <person name="Nishi S."/>
            <person name="Hori S."/>
            <person name="Arai W."/>
            <person name="Tsubouchi T."/>
            <person name="Morono Y."/>
            <person name="Uchiyama I."/>
            <person name="Ito T."/>
            <person name="Fujiyama A."/>
            <person name="Inagaki F."/>
            <person name="Takami H."/>
        </authorList>
    </citation>
    <scope>NUCLEOTIDE SEQUENCE</scope>
    <source>
        <strain evidence="1">Expedition CK06-06</strain>
    </source>
</reference>
<dbReference type="EMBL" id="BART01004573">
    <property type="protein sequence ID" value="GAG54726.1"/>
    <property type="molecule type" value="Genomic_DNA"/>
</dbReference>
<feature type="non-terminal residue" evidence="1">
    <location>
        <position position="288"/>
    </location>
</feature>
<comment type="caution">
    <text evidence="1">The sequence shown here is derived from an EMBL/GenBank/DDBJ whole genome shotgun (WGS) entry which is preliminary data.</text>
</comment>
<evidence type="ECO:0000313" key="1">
    <source>
        <dbReference type="EMBL" id="GAG54726.1"/>
    </source>
</evidence>